<feature type="transmembrane region" description="Helical" evidence="6">
    <location>
        <begin position="37"/>
        <end position="54"/>
    </location>
</feature>
<dbReference type="Gene3D" id="1.10.357.140">
    <property type="entry name" value="UbiA prenyltransferase"/>
    <property type="match status" value="1"/>
</dbReference>
<dbReference type="CDD" id="cd13963">
    <property type="entry name" value="PT_UbiA_2"/>
    <property type="match status" value="1"/>
</dbReference>
<dbReference type="Proteomes" id="UP000503640">
    <property type="component" value="Unassembled WGS sequence"/>
</dbReference>
<dbReference type="InterPro" id="IPR044878">
    <property type="entry name" value="UbiA_sf"/>
</dbReference>
<dbReference type="PANTHER" id="PTHR11048:SF5">
    <property type="entry name" value="DECAPRENYL-PHOSPHATE PHOSPHORIBOSYLTRANSFERASE"/>
    <property type="match status" value="1"/>
</dbReference>
<comment type="caution">
    <text evidence="7">The sequence shown here is derived from an EMBL/GenBank/DDBJ whole genome shotgun (WGS) entry which is preliminary data.</text>
</comment>
<evidence type="ECO:0000256" key="5">
    <source>
        <dbReference type="ARBA" id="ARBA00023136"/>
    </source>
</evidence>
<sequence>MRLLRVHQWSKNLLLLVPPLGAHRLSADVLAPALVGAAAFSLAASSAYVVNDLLDREADRVHPVKARRPLAAGELSPRAALALAAAALAAALALALTALPGFLGALGVYWLVTVAYSVRLKRVPVLDVLVLAGLYALRILAGTLATGVPTSAWLFTLAMFLFLSLALVKRTSELRRMTAGAAAGLAARGRGYSTADLEILSMIGVASGLVAVLVLALYVASADVTRLYAHPERLWLLCPLGLYWVSRLWLLARRGAVDEDPVLFALRDPPSWLVGALAAAVVVAGT</sequence>
<keyword evidence="2" id="KW-1003">Cell membrane</keyword>
<name>A0A7I9VGX2_9BACT</name>
<dbReference type="InterPro" id="IPR039653">
    <property type="entry name" value="Prenyltransferase"/>
</dbReference>
<dbReference type="PANTHER" id="PTHR11048">
    <property type="entry name" value="PRENYLTRANSFERASES"/>
    <property type="match status" value="1"/>
</dbReference>
<dbReference type="GO" id="GO:0005886">
    <property type="term" value="C:plasma membrane"/>
    <property type="evidence" value="ECO:0007669"/>
    <property type="project" value="TreeGrafter"/>
</dbReference>
<evidence type="ECO:0000256" key="4">
    <source>
        <dbReference type="ARBA" id="ARBA00022989"/>
    </source>
</evidence>
<evidence type="ECO:0000256" key="2">
    <source>
        <dbReference type="ARBA" id="ARBA00022475"/>
    </source>
</evidence>
<evidence type="ECO:0000313" key="8">
    <source>
        <dbReference type="Proteomes" id="UP000503640"/>
    </source>
</evidence>
<dbReference type="NCBIfam" id="NF006088">
    <property type="entry name" value="PRK08238.1"/>
    <property type="match status" value="1"/>
</dbReference>
<evidence type="ECO:0000313" key="7">
    <source>
        <dbReference type="EMBL" id="GEJ55643.1"/>
    </source>
</evidence>
<dbReference type="Pfam" id="PF01040">
    <property type="entry name" value="UbiA"/>
    <property type="match status" value="1"/>
</dbReference>
<organism evidence="7 8">
    <name type="scientific">Anaeromyxobacter diazotrophicus</name>
    <dbReference type="NCBI Taxonomy" id="2590199"/>
    <lineage>
        <taxon>Bacteria</taxon>
        <taxon>Pseudomonadati</taxon>
        <taxon>Myxococcota</taxon>
        <taxon>Myxococcia</taxon>
        <taxon>Myxococcales</taxon>
        <taxon>Cystobacterineae</taxon>
        <taxon>Anaeromyxobacteraceae</taxon>
        <taxon>Anaeromyxobacter</taxon>
    </lineage>
</organism>
<proteinExistence type="predicted"/>
<dbReference type="EMBL" id="BJTG01000001">
    <property type="protein sequence ID" value="GEJ55643.1"/>
    <property type="molecule type" value="Genomic_DNA"/>
</dbReference>
<keyword evidence="5 6" id="KW-0472">Membrane</keyword>
<evidence type="ECO:0008006" key="9">
    <source>
        <dbReference type="Google" id="ProtNLM"/>
    </source>
</evidence>
<keyword evidence="8" id="KW-1185">Reference proteome</keyword>
<dbReference type="GO" id="GO:0016765">
    <property type="term" value="F:transferase activity, transferring alkyl or aryl (other than methyl) groups"/>
    <property type="evidence" value="ECO:0007669"/>
    <property type="project" value="InterPro"/>
</dbReference>
<feature type="transmembrane region" description="Helical" evidence="6">
    <location>
        <begin position="233"/>
        <end position="250"/>
    </location>
</feature>
<keyword evidence="4 6" id="KW-1133">Transmembrane helix</keyword>
<comment type="subcellular location">
    <subcellularLocation>
        <location evidence="1">Membrane</location>
        <topology evidence="1">Multi-pass membrane protein</topology>
    </subcellularLocation>
</comment>
<accession>A0A7I9VGX2</accession>
<evidence type="ECO:0000256" key="1">
    <source>
        <dbReference type="ARBA" id="ARBA00004141"/>
    </source>
</evidence>
<evidence type="ECO:0000256" key="3">
    <source>
        <dbReference type="ARBA" id="ARBA00022692"/>
    </source>
</evidence>
<gene>
    <name evidence="7" type="ORF">AMYX_03840</name>
</gene>
<dbReference type="AlphaFoldDB" id="A0A7I9VGX2"/>
<protein>
    <recommendedName>
        <fullName evidence="9">UbiA prenyltransferase</fullName>
    </recommendedName>
</protein>
<keyword evidence="3 6" id="KW-0812">Transmembrane</keyword>
<dbReference type="InterPro" id="IPR000537">
    <property type="entry name" value="UbiA_prenyltransferase"/>
</dbReference>
<evidence type="ECO:0000256" key="6">
    <source>
        <dbReference type="SAM" id="Phobius"/>
    </source>
</evidence>
<reference evidence="8" key="1">
    <citation type="journal article" date="2020" name="Appl. Environ. Microbiol.">
        <title>Diazotrophic Anaeromyxobacter Isolates from Soils.</title>
        <authorList>
            <person name="Masuda Y."/>
            <person name="Yamanaka H."/>
            <person name="Xu Z.X."/>
            <person name="Shiratori Y."/>
            <person name="Aono T."/>
            <person name="Amachi S."/>
            <person name="Senoo K."/>
            <person name="Itoh H."/>
        </authorList>
    </citation>
    <scope>NUCLEOTIDE SEQUENCE [LARGE SCALE GENOMIC DNA]</scope>
    <source>
        <strain evidence="8">R267</strain>
    </source>
</reference>
<feature type="transmembrane region" description="Helical" evidence="6">
    <location>
        <begin position="151"/>
        <end position="168"/>
    </location>
</feature>
<feature type="transmembrane region" description="Helical" evidence="6">
    <location>
        <begin position="199"/>
        <end position="221"/>
    </location>
</feature>
<feature type="transmembrane region" description="Helical" evidence="6">
    <location>
        <begin position="125"/>
        <end position="145"/>
    </location>
</feature>
<dbReference type="GO" id="GO:0009247">
    <property type="term" value="P:glycolipid biosynthetic process"/>
    <property type="evidence" value="ECO:0007669"/>
    <property type="project" value="TreeGrafter"/>
</dbReference>